<dbReference type="KEGG" id="rlc:K227x_64440"/>
<accession>A0A517NLK2</accession>
<dbReference type="EMBL" id="CP036525">
    <property type="protein sequence ID" value="QDT08014.1"/>
    <property type="molecule type" value="Genomic_DNA"/>
</dbReference>
<dbReference type="Proteomes" id="UP000318538">
    <property type="component" value="Chromosome"/>
</dbReference>
<protein>
    <submittedName>
        <fullName evidence="1">Uncharacterized protein</fullName>
    </submittedName>
</protein>
<proteinExistence type="predicted"/>
<gene>
    <name evidence="1" type="ORF">K227x_64440</name>
</gene>
<evidence type="ECO:0000313" key="2">
    <source>
        <dbReference type="Proteomes" id="UP000318538"/>
    </source>
</evidence>
<dbReference type="AlphaFoldDB" id="A0A517NLK2"/>
<sequence>MCPAGVDYAAELRLDAPPNLRLWQSHRGRDLSNGSAIDNPLPIHFRLFSRRQMLAGIADSRFNRDRVNCSVRDTERIRDVAKPFTILQTA</sequence>
<keyword evidence="2" id="KW-1185">Reference proteome</keyword>
<organism evidence="1 2">
    <name type="scientific">Rubripirellula lacrimiformis</name>
    <dbReference type="NCBI Taxonomy" id="1930273"/>
    <lineage>
        <taxon>Bacteria</taxon>
        <taxon>Pseudomonadati</taxon>
        <taxon>Planctomycetota</taxon>
        <taxon>Planctomycetia</taxon>
        <taxon>Pirellulales</taxon>
        <taxon>Pirellulaceae</taxon>
        <taxon>Rubripirellula</taxon>
    </lineage>
</organism>
<evidence type="ECO:0000313" key="1">
    <source>
        <dbReference type="EMBL" id="QDT08014.1"/>
    </source>
</evidence>
<name>A0A517NLK2_9BACT</name>
<reference evidence="1 2" key="1">
    <citation type="submission" date="2019-02" db="EMBL/GenBank/DDBJ databases">
        <title>Deep-cultivation of Planctomycetes and their phenomic and genomic characterization uncovers novel biology.</title>
        <authorList>
            <person name="Wiegand S."/>
            <person name="Jogler M."/>
            <person name="Boedeker C."/>
            <person name="Pinto D."/>
            <person name="Vollmers J."/>
            <person name="Rivas-Marin E."/>
            <person name="Kohn T."/>
            <person name="Peeters S.H."/>
            <person name="Heuer A."/>
            <person name="Rast P."/>
            <person name="Oberbeckmann S."/>
            <person name="Bunk B."/>
            <person name="Jeske O."/>
            <person name="Meyerdierks A."/>
            <person name="Storesund J.E."/>
            <person name="Kallscheuer N."/>
            <person name="Luecker S."/>
            <person name="Lage O.M."/>
            <person name="Pohl T."/>
            <person name="Merkel B.J."/>
            <person name="Hornburger P."/>
            <person name="Mueller R.-W."/>
            <person name="Bruemmer F."/>
            <person name="Labrenz M."/>
            <person name="Spormann A.M."/>
            <person name="Op den Camp H."/>
            <person name="Overmann J."/>
            <person name="Amann R."/>
            <person name="Jetten M.S.M."/>
            <person name="Mascher T."/>
            <person name="Medema M.H."/>
            <person name="Devos D.P."/>
            <person name="Kaster A.-K."/>
            <person name="Ovreas L."/>
            <person name="Rohde M."/>
            <person name="Galperin M.Y."/>
            <person name="Jogler C."/>
        </authorList>
    </citation>
    <scope>NUCLEOTIDE SEQUENCE [LARGE SCALE GENOMIC DNA]</scope>
    <source>
        <strain evidence="1 2">K22_7</strain>
    </source>
</reference>